<feature type="domain" description="Glycosyl hydrolase family 95 catalytic" evidence="1">
    <location>
        <begin position="384"/>
        <end position="475"/>
    </location>
</feature>
<dbReference type="InterPro" id="IPR008928">
    <property type="entry name" value="6-hairpin_glycosidase_sf"/>
</dbReference>
<sequence>MLETHNIRISYLKHLLREPSELEILNVQSSFNTIEELEKLILDSQEYKTTHDLFSYDYQFDNDNNIYTISNFTAEYNKGFSLTNGVVGMETNTHYNKSTNVYVKDANNTYDAFAFNDVSFTFSNNEVLTSLNHTQTLHMNDCKFIDILTLDNRLNVTVEKYPLHTYQSCFLQKITLSSTNEENVTMYHNFEEALEFNTYTIPLNNIFENFSQLKGEEVTLTNVYSFQEHNVEYQGYTVGDKVIKNKFTLKVMANIPYVLYIISCSTINSHGVNINEYLQNIRLHTYGEVIGNHTIAWNKKWNTKLNITNKETLSHNDVLVPRMNFLIKNALFNIYSNVHSTDYMFHVPILILLKPTLAKVALNHLIKTNDSNLSTFSGSGVFKSSLLSIHVWNYFRTSKDKHWLQNTGFPAMQKIADFIADFLTDNSVKFTTALNKDSQNNNVLTNYMASMALQYTNQAIYELNYLYIDKYKLLADSLIIQYITQDVQVPVSDTNLSIRLGEKDDLFHYDFYDSQNNNLGYQFGGDSGHKLSLLSNTVYDFTVDESLVNHPIKFVSSNNIDILISSNISINSDKLKGYAFFSECNFHSTFKEHFNHTYGTNAFISHSLDNVVLPYDNYNFEMMEYAEPLLMFNSYYNNKLSKLPNFMDTIKDNISYYSNYSSNNNHNTILEAGLHGLVSQYESRYVNKRSHINLFYNKLLPTIDTNEPWSDGVFSLMTLFVIVTCLFELTPQGETTKDRIMTKSYGMKYTTRNVLPDPFKQMTITNTGTNDRLCTINNSVYVDAPFNASIEGIRYSILLDDSAHTMTINPDFGMIFPTGLPSDTEYKLLMDTFVPTTSNEVDGIVEQTYRTLEDVRTNPMASSSNIVISYTPLINTIESTEPVLIDEFHNKIVYLYVNSGGAEKLTHTEYKLLTDTTTQSTNPTVSATLSFESSDVLHMDMVFNSQDQTYYDIFSNLAINISYDNFVIDPNITYTFAGTHSMSNHIDESRVSIQITTATPIASTNYDVGRLTFLLNENNMKNISQTMVPISGTVLSSKEKNIVITNGHIFPPLVHTIDNMPVDFVFPPTMMSDAYIPSDQSYFPITDVTISSGFALDSQGEINTFLQQSDKHIYDIVGNTGNIIFTTRNNTNNTQKEYYGIGNNSNNVLMLTNVGLNEAITPTRCQLLEDYMTSKAAQVKEMVKTNSFVMILDSQNNVHGVGYNESYNIGNGTNVNTNTLSESTLINNLSGTITHIVVNDKATLIVTDSTMVYGLGESLMFNYLVEIVDPPMDTPLVLETPTVITSINTFLQSNNYTIVRVDSGLQHFKFLLMNNNGDTEWWGVGNNQYNSMGVGAYIDYDFNIKYMTRLHQIERFIHAKEYDASYTGPKASSPTNYHLMRSKGSSTSFTSIVDVATKDVYVIGTMDAGGTIYDDWTKPFASASLESLNHQYYTQTEDGVVIGGSDLPITYL</sequence>
<dbReference type="SUPFAM" id="SSF48208">
    <property type="entry name" value="Six-hairpin glycosidases"/>
    <property type="match status" value="1"/>
</dbReference>
<dbReference type="EMBL" id="MT663537">
    <property type="protein sequence ID" value="QOI90439.1"/>
    <property type="molecule type" value="Genomic_DNA"/>
</dbReference>
<dbReference type="Pfam" id="PF22124">
    <property type="entry name" value="Glyco_hydro_95_cat"/>
    <property type="match status" value="1"/>
</dbReference>
<proteinExistence type="predicted"/>
<dbReference type="Gene3D" id="2.130.10.30">
    <property type="entry name" value="Regulator of chromosome condensation 1/beta-lactamase-inhibitor protein II"/>
    <property type="match status" value="1"/>
</dbReference>
<name>A0A7L9AXT1_POV01</name>
<dbReference type="Gene3D" id="1.50.10.10">
    <property type="match status" value="1"/>
</dbReference>
<dbReference type="GO" id="GO:0005975">
    <property type="term" value="P:carbohydrate metabolic process"/>
    <property type="evidence" value="ECO:0007669"/>
    <property type="project" value="InterPro"/>
</dbReference>
<evidence type="ECO:0000313" key="2">
    <source>
        <dbReference type="EMBL" id="QOI90439.1"/>
    </source>
</evidence>
<dbReference type="InterPro" id="IPR054363">
    <property type="entry name" value="GH95_cat"/>
</dbReference>
<protein>
    <recommendedName>
        <fullName evidence="1">Glycosyl hydrolase family 95 catalytic domain-containing protein</fullName>
    </recommendedName>
</protein>
<organism evidence="2">
    <name type="scientific">Pyramimonas orientalis virus</name>
    <name type="common">PoV01</name>
    <dbReference type="NCBI Taxonomy" id="455367"/>
    <lineage>
        <taxon>Viruses</taxon>
        <taxon>Varidnaviria</taxon>
        <taxon>Bamfordvirae</taxon>
        <taxon>Nucleocytoviricota</taxon>
        <taxon>Megaviricetes</taxon>
        <taxon>Imitervirales</taxon>
        <taxon>Allomimiviridae</taxon>
        <taxon>Heliosvirus</taxon>
        <taxon>Heliosvirus raunefjordenense</taxon>
    </lineage>
</organism>
<evidence type="ECO:0000259" key="1">
    <source>
        <dbReference type="Pfam" id="PF22124"/>
    </source>
</evidence>
<dbReference type="SUPFAM" id="SSF50985">
    <property type="entry name" value="RCC1/BLIP-II"/>
    <property type="match status" value="1"/>
</dbReference>
<reference evidence="2" key="1">
    <citation type="submission" date="2020-06" db="EMBL/GenBank/DDBJ databases">
        <title>Lateral gene transfer of anion-conducting channel rhodopsins between green algae and giant viruses.</title>
        <authorList>
            <person name="Rozenberg A."/>
            <person name="Oppermann J."/>
            <person name="Wietek J."/>
            <person name="Fernandez Lahore R.G."/>
            <person name="Sandaa R.-A."/>
            <person name="Bratbak G."/>
            <person name="Hegemann P."/>
            <person name="Beja O."/>
        </authorList>
    </citation>
    <scope>NUCLEOTIDE SEQUENCE</scope>
    <source>
        <strain evidence="2">01B</strain>
    </source>
</reference>
<organismHost>
    <name type="scientific">Pyramimonas plurioculata</name>
    <dbReference type="NCBI Taxonomy" id="36893"/>
</organismHost>
<gene>
    <name evidence="2" type="ORF">HWQ62_00303</name>
</gene>
<dbReference type="InterPro" id="IPR009091">
    <property type="entry name" value="RCC1/BLIP-II"/>
</dbReference>
<dbReference type="InterPro" id="IPR012341">
    <property type="entry name" value="6hp_glycosidase-like_sf"/>
</dbReference>
<accession>A0A7L9AXT1</accession>